<name>J9CTB8_9ZZZZ</name>
<keyword evidence="1" id="KW-1133">Transmembrane helix</keyword>
<accession>J9CTB8</accession>
<gene>
    <name evidence="2" type="ORF">EVA_08432</name>
</gene>
<evidence type="ECO:0000256" key="1">
    <source>
        <dbReference type="SAM" id="Phobius"/>
    </source>
</evidence>
<keyword evidence="1" id="KW-0812">Transmembrane</keyword>
<proteinExistence type="predicted"/>
<dbReference type="EMBL" id="AMCI01002150">
    <property type="protein sequence ID" value="EJX03461.1"/>
    <property type="molecule type" value="Genomic_DNA"/>
</dbReference>
<protein>
    <submittedName>
        <fullName evidence="2">Uncharacterized protein</fullName>
    </submittedName>
</protein>
<comment type="caution">
    <text evidence="2">The sequence shown here is derived from an EMBL/GenBank/DDBJ whole genome shotgun (WGS) entry which is preliminary data.</text>
</comment>
<organism evidence="2">
    <name type="scientific">gut metagenome</name>
    <dbReference type="NCBI Taxonomy" id="749906"/>
    <lineage>
        <taxon>unclassified sequences</taxon>
        <taxon>metagenomes</taxon>
        <taxon>organismal metagenomes</taxon>
    </lineage>
</organism>
<keyword evidence="1" id="KW-0472">Membrane</keyword>
<dbReference type="AlphaFoldDB" id="J9CTB8"/>
<reference evidence="2" key="1">
    <citation type="journal article" date="2012" name="PLoS ONE">
        <title>Gene sets for utilization of primary and secondary nutrition supplies in the distal gut of endangered iberian lynx.</title>
        <authorList>
            <person name="Alcaide M."/>
            <person name="Messina E."/>
            <person name="Richter M."/>
            <person name="Bargiela R."/>
            <person name="Peplies J."/>
            <person name="Huws S.A."/>
            <person name="Newbold C.J."/>
            <person name="Golyshin P.N."/>
            <person name="Simon M.A."/>
            <person name="Lopez G."/>
            <person name="Yakimov M.M."/>
            <person name="Ferrer M."/>
        </authorList>
    </citation>
    <scope>NUCLEOTIDE SEQUENCE</scope>
</reference>
<sequence length="48" mass="5852">MRLLNCCCFHDDFFLFSITFSCFYYLSFVSYRQHIISYIKVPDPIPFL</sequence>
<evidence type="ECO:0000313" key="2">
    <source>
        <dbReference type="EMBL" id="EJX03461.1"/>
    </source>
</evidence>
<feature type="transmembrane region" description="Helical" evidence="1">
    <location>
        <begin position="13"/>
        <end position="31"/>
    </location>
</feature>